<evidence type="ECO:0000256" key="2">
    <source>
        <dbReference type="ARBA" id="ARBA00001974"/>
    </source>
</evidence>
<evidence type="ECO:0000256" key="8">
    <source>
        <dbReference type="SAM" id="MobiDB-lite"/>
    </source>
</evidence>
<dbReference type="InterPro" id="IPR029039">
    <property type="entry name" value="Flavoprotein-like_sf"/>
</dbReference>
<dbReference type="GO" id="GO:0009086">
    <property type="term" value="P:methionine biosynthetic process"/>
    <property type="evidence" value="ECO:0007669"/>
    <property type="project" value="TreeGrafter"/>
</dbReference>
<dbReference type="EnsemblMetazoa" id="CLYHEMT014006.2">
    <property type="protein sequence ID" value="CLYHEMP014006.2"/>
    <property type="gene ID" value="CLYHEMG014006"/>
</dbReference>
<dbReference type="PRINTS" id="PR00369">
    <property type="entry name" value="FLAVODOXIN"/>
</dbReference>
<dbReference type="GO" id="GO:0005829">
    <property type="term" value="C:cytosol"/>
    <property type="evidence" value="ECO:0007669"/>
    <property type="project" value="TreeGrafter"/>
</dbReference>
<keyword evidence="5" id="KW-0274">FAD</keyword>
<dbReference type="GO" id="GO:0010181">
    <property type="term" value="F:FMN binding"/>
    <property type="evidence" value="ECO:0007669"/>
    <property type="project" value="InterPro"/>
</dbReference>
<accession>A0A7M6DKH8</accession>
<dbReference type="InterPro" id="IPR008254">
    <property type="entry name" value="Flavodoxin/NO_synth"/>
</dbReference>
<keyword evidence="6" id="KW-0521">NADP</keyword>
<dbReference type="PROSITE" id="PS50902">
    <property type="entry name" value="FLAVODOXIN_LIKE"/>
    <property type="match status" value="1"/>
</dbReference>
<dbReference type="Pfam" id="PF00258">
    <property type="entry name" value="Flavodoxin_1"/>
    <property type="match status" value="1"/>
</dbReference>
<dbReference type="InterPro" id="IPR023173">
    <property type="entry name" value="NADPH_Cyt_P450_Rdtase_alpha"/>
</dbReference>
<evidence type="ECO:0000256" key="7">
    <source>
        <dbReference type="ARBA" id="ARBA00023002"/>
    </source>
</evidence>
<comment type="cofactor">
    <cofactor evidence="2">
        <name>FAD</name>
        <dbReference type="ChEBI" id="CHEBI:57692"/>
    </cofactor>
</comment>
<dbReference type="Gene3D" id="2.40.30.10">
    <property type="entry name" value="Translation factors"/>
    <property type="match status" value="1"/>
</dbReference>
<evidence type="ECO:0000313" key="10">
    <source>
        <dbReference type="EnsemblMetazoa" id="CLYHEMP014006.2"/>
    </source>
</evidence>
<feature type="region of interest" description="Disordered" evidence="8">
    <location>
        <begin position="165"/>
        <end position="189"/>
    </location>
</feature>
<name>A0A7M6DKH8_9CNID</name>
<dbReference type="InterPro" id="IPR017938">
    <property type="entry name" value="Riboflavin_synthase-like_b-brl"/>
</dbReference>
<dbReference type="Gene3D" id="3.40.50.360">
    <property type="match status" value="1"/>
</dbReference>
<dbReference type="FunFam" id="3.40.50.360:FF:000059">
    <property type="entry name" value="5-methyltetrahydrofolate-homocysteine methyltransferase reductase"/>
    <property type="match status" value="1"/>
</dbReference>
<evidence type="ECO:0000256" key="6">
    <source>
        <dbReference type="ARBA" id="ARBA00022857"/>
    </source>
</evidence>
<evidence type="ECO:0000313" key="11">
    <source>
        <dbReference type="Proteomes" id="UP000594262"/>
    </source>
</evidence>
<dbReference type="InterPro" id="IPR001094">
    <property type="entry name" value="Flavdoxin-like"/>
</dbReference>
<dbReference type="GO" id="GO:0050660">
    <property type="term" value="F:flavin adenine dinucleotide binding"/>
    <property type="evidence" value="ECO:0007669"/>
    <property type="project" value="TreeGrafter"/>
</dbReference>
<dbReference type="PANTHER" id="PTHR19384:SF84">
    <property type="entry name" value="METHIONINE SYNTHASE REDUCTASE"/>
    <property type="match status" value="1"/>
</dbReference>
<dbReference type="PANTHER" id="PTHR19384">
    <property type="entry name" value="NITRIC OXIDE SYNTHASE-RELATED"/>
    <property type="match status" value="1"/>
</dbReference>
<protein>
    <recommendedName>
        <fullName evidence="9">Flavodoxin-like domain-containing protein</fullName>
    </recommendedName>
</protein>
<evidence type="ECO:0000256" key="3">
    <source>
        <dbReference type="ARBA" id="ARBA00022630"/>
    </source>
</evidence>
<dbReference type="Proteomes" id="UP000594262">
    <property type="component" value="Unplaced"/>
</dbReference>
<dbReference type="Gene3D" id="1.20.990.10">
    <property type="entry name" value="NADPH-cytochrome p450 Reductase, Chain A, domain 3"/>
    <property type="match status" value="1"/>
</dbReference>
<dbReference type="InterPro" id="IPR003097">
    <property type="entry name" value="CysJ-like_FAD-binding"/>
</dbReference>
<keyword evidence="11" id="KW-1185">Reference proteome</keyword>
<dbReference type="AlphaFoldDB" id="A0A7M6DKH8"/>
<keyword evidence="3" id="KW-0285">Flavoprotein</keyword>
<evidence type="ECO:0000256" key="4">
    <source>
        <dbReference type="ARBA" id="ARBA00022643"/>
    </source>
</evidence>
<evidence type="ECO:0000259" key="9">
    <source>
        <dbReference type="PROSITE" id="PS50902"/>
    </source>
</evidence>
<dbReference type="GO" id="GO:0050667">
    <property type="term" value="P:homocysteine metabolic process"/>
    <property type="evidence" value="ECO:0007669"/>
    <property type="project" value="TreeGrafter"/>
</dbReference>
<reference evidence="10" key="1">
    <citation type="submission" date="2021-01" db="UniProtKB">
        <authorList>
            <consortium name="EnsemblMetazoa"/>
        </authorList>
    </citation>
    <scope>IDENTIFICATION</scope>
</reference>
<evidence type="ECO:0000256" key="1">
    <source>
        <dbReference type="ARBA" id="ARBA00001917"/>
    </source>
</evidence>
<sequence length="351" mass="39640">MTQSKNDFLILYGSQTGQAQAISEEIFDKAHKEGFSPRRFCLSMIEKKFSLIKENLVVFVCSTTGEGEPPDTASKFFRRLKKKTLANNHLEHLRFAFLALGDSNYTNFCACGKNIDARLLDLGAKHFYDTGYADDAVGLEIAVEPWIENLFPALRKHLNMSQTEVAEKGMNDTQQNEEKEVKEPVKAEDKQESSLYKSIDSLSSAALKIPSCPDSYLEIERLDADTQEIKEAKPRHPSAETDVFEALVKSAKRLTNDPLVKKTLQLELDTLSNDFDFQPGDSFGIVCHNTNSDVDYLIQRLEISDADEQMTLKIKKETKKKAPTIPEHINIPSSIRKILTDDVDFRAVPRK</sequence>
<comment type="cofactor">
    <cofactor evidence="1">
        <name>FMN</name>
        <dbReference type="ChEBI" id="CHEBI:58210"/>
    </cofactor>
</comment>
<feature type="domain" description="Flavodoxin-like" evidence="9">
    <location>
        <begin position="8"/>
        <end position="151"/>
    </location>
</feature>
<dbReference type="OrthoDB" id="1856718at2759"/>
<keyword evidence="7" id="KW-0560">Oxidoreductase</keyword>
<keyword evidence="4" id="KW-0288">FMN</keyword>
<evidence type="ECO:0000256" key="5">
    <source>
        <dbReference type="ARBA" id="ARBA00022827"/>
    </source>
</evidence>
<organism evidence="10 11">
    <name type="scientific">Clytia hemisphaerica</name>
    <dbReference type="NCBI Taxonomy" id="252671"/>
    <lineage>
        <taxon>Eukaryota</taxon>
        <taxon>Metazoa</taxon>
        <taxon>Cnidaria</taxon>
        <taxon>Hydrozoa</taxon>
        <taxon>Hydroidolina</taxon>
        <taxon>Leptothecata</taxon>
        <taxon>Obeliida</taxon>
        <taxon>Clytiidae</taxon>
        <taxon>Clytia</taxon>
    </lineage>
</organism>
<dbReference type="Pfam" id="PF00667">
    <property type="entry name" value="FAD_binding_1"/>
    <property type="match status" value="1"/>
</dbReference>
<proteinExistence type="predicted"/>
<dbReference type="SUPFAM" id="SSF52218">
    <property type="entry name" value="Flavoproteins"/>
    <property type="match status" value="1"/>
</dbReference>
<dbReference type="SUPFAM" id="SSF63380">
    <property type="entry name" value="Riboflavin synthase domain-like"/>
    <property type="match status" value="1"/>
</dbReference>
<dbReference type="GO" id="GO:0030586">
    <property type="term" value="F:[methionine synthase] reductase (NADPH) activity"/>
    <property type="evidence" value="ECO:0007669"/>
    <property type="project" value="TreeGrafter"/>
</dbReference>